<accession>A0A370G8X9</accession>
<dbReference type="InterPro" id="IPR011701">
    <property type="entry name" value="MFS"/>
</dbReference>
<dbReference type="Gene3D" id="1.20.1250.20">
    <property type="entry name" value="MFS general substrate transporter like domains"/>
    <property type="match status" value="2"/>
</dbReference>
<comment type="subcellular location">
    <subcellularLocation>
        <location evidence="1">Membrane</location>
        <topology evidence="1">Multi-pass membrane protein</topology>
    </subcellularLocation>
</comment>
<dbReference type="CDD" id="cd17316">
    <property type="entry name" value="MFS_SV2_like"/>
    <property type="match status" value="1"/>
</dbReference>
<dbReference type="Proteomes" id="UP000254958">
    <property type="component" value="Unassembled WGS sequence"/>
</dbReference>
<dbReference type="PANTHER" id="PTHR23508">
    <property type="entry name" value="CARBOXYLIC ACID TRANSPORTER PROTEIN HOMOLOG"/>
    <property type="match status" value="1"/>
</dbReference>
<dbReference type="EMBL" id="QQAW01000002">
    <property type="protein sequence ID" value="RDI39409.1"/>
    <property type="molecule type" value="Genomic_DNA"/>
</dbReference>
<gene>
    <name evidence="7" type="ORF">C7453_102197</name>
</gene>
<dbReference type="InterPro" id="IPR005828">
    <property type="entry name" value="MFS_sugar_transport-like"/>
</dbReference>
<dbReference type="SUPFAM" id="SSF103473">
    <property type="entry name" value="MFS general substrate transporter"/>
    <property type="match status" value="1"/>
</dbReference>
<dbReference type="Pfam" id="PF00083">
    <property type="entry name" value="Sugar_tr"/>
    <property type="match status" value="1"/>
</dbReference>
<dbReference type="InterPro" id="IPR005829">
    <property type="entry name" value="Sugar_transporter_CS"/>
</dbReference>
<keyword evidence="3 5" id="KW-1133">Transmembrane helix</keyword>
<protein>
    <submittedName>
        <fullName evidence="7">SHS family lactate transporter-like MFS transporter</fullName>
    </submittedName>
</protein>
<evidence type="ECO:0000256" key="3">
    <source>
        <dbReference type="ARBA" id="ARBA00022989"/>
    </source>
</evidence>
<keyword evidence="8" id="KW-1185">Reference proteome</keyword>
<feature type="transmembrane region" description="Helical" evidence="5">
    <location>
        <begin position="239"/>
        <end position="259"/>
    </location>
</feature>
<dbReference type="InterPro" id="IPR036259">
    <property type="entry name" value="MFS_trans_sf"/>
</dbReference>
<evidence type="ECO:0000256" key="5">
    <source>
        <dbReference type="SAM" id="Phobius"/>
    </source>
</evidence>
<comment type="caution">
    <text evidence="7">The sequence shown here is derived from an EMBL/GenBank/DDBJ whole genome shotgun (WGS) entry which is preliminary data.</text>
</comment>
<dbReference type="RefSeq" id="WP_371858452.1">
    <property type="nucleotide sequence ID" value="NZ_BJMI01000001.1"/>
</dbReference>
<feature type="domain" description="Major facilitator superfamily (MFS) profile" evidence="6">
    <location>
        <begin position="32"/>
        <end position="423"/>
    </location>
</feature>
<dbReference type="GO" id="GO:0005886">
    <property type="term" value="C:plasma membrane"/>
    <property type="evidence" value="ECO:0007669"/>
    <property type="project" value="TreeGrafter"/>
</dbReference>
<evidence type="ECO:0000259" key="6">
    <source>
        <dbReference type="PROSITE" id="PS50850"/>
    </source>
</evidence>
<keyword evidence="2 5" id="KW-0812">Transmembrane</keyword>
<dbReference type="AlphaFoldDB" id="A0A370G8X9"/>
<name>A0A370G8X9_GLULI</name>
<feature type="transmembrane region" description="Helical" evidence="5">
    <location>
        <begin position="98"/>
        <end position="116"/>
    </location>
</feature>
<feature type="transmembrane region" description="Helical" evidence="5">
    <location>
        <begin position="66"/>
        <end position="86"/>
    </location>
</feature>
<feature type="transmembrane region" description="Helical" evidence="5">
    <location>
        <begin position="308"/>
        <end position="325"/>
    </location>
</feature>
<evidence type="ECO:0000313" key="7">
    <source>
        <dbReference type="EMBL" id="RDI39409.1"/>
    </source>
</evidence>
<keyword evidence="4 5" id="KW-0472">Membrane</keyword>
<evidence type="ECO:0000256" key="4">
    <source>
        <dbReference type="ARBA" id="ARBA00023136"/>
    </source>
</evidence>
<feature type="transmembrane region" description="Helical" evidence="5">
    <location>
        <begin position="183"/>
        <end position="202"/>
    </location>
</feature>
<feature type="transmembrane region" description="Helical" evidence="5">
    <location>
        <begin position="32"/>
        <end position="54"/>
    </location>
</feature>
<dbReference type="PANTHER" id="PTHR23508:SF10">
    <property type="entry name" value="CARBOXYLIC ACID TRANSPORTER PROTEIN HOMOLOG"/>
    <property type="match status" value="1"/>
</dbReference>
<dbReference type="InterPro" id="IPR020846">
    <property type="entry name" value="MFS_dom"/>
</dbReference>
<evidence type="ECO:0000313" key="8">
    <source>
        <dbReference type="Proteomes" id="UP000254958"/>
    </source>
</evidence>
<feature type="transmembrane region" description="Helical" evidence="5">
    <location>
        <begin position="397"/>
        <end position="418"/>
    </location>
</feature>
<evidence type="ECO:0000256" key="2">
    <source>
        <dbReference type="ARBA" id="ARBA00022692"/>
    </source>
</evidence>
<dbReference type="Pfam" id="PF07690">
    <property type="entry name" value="MFS_1"/>
    <property type="match status" value="1"/>
</dbReference>
<dbReference type="PROSITE" id="PS00217">
    <property type="entry name" value="SUGAR_TRANSPORT_2"/>
    <property type="match status" value="1"/>
</dbReference>
<evidence type="ECO:0000256" key="1">
    <source>
        <dbReference type="ARBA" id="ARBA00004141"/>
    </source>
</evidence>
<reference evidence="7 8" key="1">
    <citation type="submission" date="2018-07" db="EMBL/GenBank/DDBJ databases">
        <title>Genomic Encyclopedia of Type Strains, Phase IV (KMG-IV): sequencing the most valuable type-strain genomes for metagenomic binning, comparative biology and taxonomic classification.</title>
        <authorList>
            <person name="Goeker M."/>
        </authorList>
    </citation>
    <scope>NUCLEOTIDE SEQUENCE [LARGE SCALE GENOMIC DNA]</scope>
    <source>
        <strain evidence="7 8">DSM 5603</strain>
    </source>
</reference>
<organism evidence="7 8">
    <name type="scientific">Gluconacetobacter liquefaciens</name>
    <name type="common">Acetobacter liquefaciens</name>
    <dbReference type="NCBI Taxonomy" id="89584"/>
    <lineage>
        <taxon>Bacteria</taxon>
        <taxon>Pseudomonadati</taxon>
        <taxon>Pseudomonadota</taxon>
        <taxon>Alphaproteobacteria</taxon>
        <taxon>Acetobacterales</taxon>
        <taxon>Acetobacteraceae</taxon>
        <taxon>Gluconacetobacter</taxon>
    </lineage>
</organism>
<dbReference type="PROSITE" id="PS50850">
    <property type="entry name" value="MFS"/>
    <property type="match status" value="1"/>
</dbReference>
<sequence>MNDMAAAPATRATPATITEQSRTYDVATARHVVLASLLAWLLDACDFFIVLFTLDDVARSFHVSLQSLLLAPTLTLLTRPIGAFLCGHAADRYGRKPVMITTIVVYSAIEILSAFAPNLAVFLLLRTLFGIALGGEWGVGTSLIMESIPPSWRGTASGLLQAGYPGGYLLASLVFLLLPFIGWRGLFILGGSALLAAVYIWLRVPESPEWLSHQHDQSTGTSAGTTKAPGLWFIIRNNAALCVFAITLMAAFNFMSHGSQDLYPKVFLGLERHLSHPSITLIVVLYNIAAIAGGLFFGVLSQKISRQYSIALAALLTLPCLPLWALSHSPFWLAFGAVCVQFCIQGAWGVVPAYLSELSPASVRATFPGLAYQCGNLIAASNALLQTGLASWFGTGLAPAMILTVGTATLVVLTLILLNARLYGRYHPIQ</sequence>
<proteinExistence type="predicted"/>
<feature type="transmembrane region" description="Helical" evidence="5">
    <location>
        <begin position="279"/>
        <end position="301"/>
    </location>
</feature>
<dbReference type="GO" id="GO:0046943">
    <property type="term" value="F:carboxylic acid transmembrane transporter activity"/>
    <property type="evidence" value="ECO:0007669"/>
    <property type="project" value="TreeGrafter"/>
</dbReference>